<name>A0A182J1H7_ANOAO</name>
<reference evidence="3" key="1">
    <citation type="submission" date="2022-08" db="UniProtKB">
        <authorList>
            <consortium name="EnsemblMetazoa"/>
        </authorList>
    </citation>
    <scope>IDENTIFICATION</scope>
    <source>
        <strain evidence="3">EBRO</strain>
    </source>
</reference>
<sequence>MVAFCSLSSCCILCNLLIELRTSIRIIITGKRTHSIVETLNKFYELGKVENNFIHFMYSFYSQLFVVRAPVQVEEPPRIHQNAAYEETDQHQNGLRKHTLVLCVGAGEGIEKVSYLLQYGPGVHTVFEQQNPPVNETISNVNDRVATSSIAPGITTNQTSTIAVETFPESTTVERSNVSSSTLAVTERVSEKEGISEGTVGPPIAGETTAPSTTMVEEDVSVKNITKGEASSLVQGPANETMAVSVLPSISSSTVDLLKADSFSTTTTTTAKSVPPTPPPSMSKDTSGTIDTGSTIASGCRAPISVLRKPQPLPLPPALPTFGSTLRTDVMVNLKPKELRTLMSTYIGLIEAYKSFNQQQRKNIAQLEEELARQELVSSRAERLSNTKLQIIKK</sequence>
<protein>
    <submittedName>
        <fullName evidence="3">Uncharacterized protein</fullName>
    </submittedName>
</protein>
<feature type="region of interest" description="Disordered" evidence="2">
    <location>
        <begin position="178"/>
        <end position="210"/>
    </location>
</feature>
<feature type="compositionally biased region" description="Polar residues" evidence="2">
    <location>
        <begin position="288"/>
        <end position="297"/>
    </location>
</feature>
<feature type="region of interest" description="Disordered" evidence="2">
    <location>
        <begin position="266"/>
        <end position="297"/>
    </location>
</feature>
<feature type="coiled-coil region" evidence="1">
    <location>
        <begin position="350"/>
        <end position="384"/>
    </location>
</feature>
<evidence type="ECO:0000313" key="3">
    <source>
        <dbReference type="EnsemblMetazoa" id="AATE009563-PA.1"/>
    </source>
</evidence>
<organism evidence="3">
    <name type="scientific">Anopheles atroparvus</name>
    <name type="common">European mosquito</name>
    <dbReference type="NCBI Taxonomy" id="41427"/>
    <lineage>
        <taxon>Eukaryota</taxon>
        <taxon>Metazoa</taxon>
        <taxon>Ecdysozoa</taxon>
        <taxon>Arthropoda</taxon>
        <taxon>Hexapoda</taxon>
        <taxon>Insecta</taxon>
        <taxon>Pterygota</taxon>
        <taxon>Neoptera</taxon>
        <taxon>Endopterygota</taxon>
        <taxon>Diptera</taxon>
        <taxon>Nematocera</taxon>
        <taxon>Culicoidea</taxon>
        <taxon>Culicidae</taxon>
        <taxon>Anophelinae</taxon>
        <taxon>Anopheles</taxon>
    </lineage>
</organism>
<keyword evidence="1" id="KW-0175">Coiled coil</keyword>
<evidence type="ECO:0000256" key="2">
    <source>
        <dbReference type="SAM" id="MobiDB-lite"/>
    </source>
</evidence>
<dbReference type="VEuPathDB" id="VectorBase:AATE009563"/>
<accession>A0A182J1H7</accession>
<dbReference type="AlphaFoldDB" id="A0A182J1H7"/>
<dbReference type="EnsemblMetazoa" id="AATE009563-RA">
    <property type="protein sequence ID" value="AATE009563-PA.1"/>
    <property type="gene ID" value="AATE009563"/>
</dbReference>
<dbReference type="STRING" id="41427.A0A182J1H7"/>
<proteinExistence type="predicted"/>
<evidence type="ECO:0000256" key="1">
    <source>
        <dbReference type="SAM" id="Coils"/>
    </source>
</evidence>